<dbReference type="Proteomes" id="UP000266673">
    <property type="component" value="Unassembled WGS sequence"/>
</dbReference>
<evidence type="ECO:0000313" key="2">
    <source>
        <dbReference type="Proteomes" id="UP000266673"/>
    </source>
</evidence>
<sequence length="60" mass="6988">MTMPNIYLDIFMLILEKNILNTSAEDYLSLLAASNMIIAMICLLESDELELEEIEIWMFD</sequence>
<keyword evidence="2" id="KW-1185">Reference proteome</keyword>
<reference evidence="1 2" key="1">
    <citation type="submission" date="2018-06" db="EMBL/GenBank/DDBJ databases">
        <title>Comparative genomics reveals the genomic features of Rhizophagus irregularis, R. cerebriforme, R. diaphanum and Gigaspora rosea, and their symbiotic lifestyle signature.</title>
        <authorList>
            <person name="Morin E."/>
            <person name="San Clemente H."/>
            <person name="Chen E.C.H."/>
            <person name="De La Providencia I."/>
            <person name="Hainaut M."/>
            <person name="Kuo A."/>
            <person name="Kohler A."/>
            <person name="Murat C."/>
            <person name="Tang N."/>
            <person name="Roy S."/>
            <person name="Loubradou J."/>
            <person name="Henrissat B."/>
            <person name="Grigoriev I.V."/>
            <person name="Corradi N."/>
            <person name="Roux C."/>
            <person name="Martin F.M."/>
        </authorList>
    </citation>
    <scope>NUCLEOTIDE SEQUENCE [LARGE SCALE GENOMIC DNA]</scope>
    <source>
        <strain evidence="1 2">DAOM 194757</strain>
    </source>
</reference>
<name>A0A397VNI9_9GLOM</name>
<dbReference type="AlphaFoldDB" id="A0A397VNI9"/>
<proteinExistence type="predicted"/>
<evidence type="ECO:0000313" key="1">
    <source>
        <dbReference type="EMBL" id="RIB23458.1"/>
    </source>
</evidence>
<protein>
    <submittedName>
        <fullName evidence="1">Uncharacterized protein</fullName>
    </submittedName>
</protein>
<accession>A0A397VNI9</accession>
<organism evidence="1 2">
    <name type="scientific">Gigaspora rosea</name>
    <dbReference type="NCBI Taxonomy" id="44941"/>
    <lineage>
        <taxon>Eukaryota</taxon>
        <taxon>Fungi</taxon>
        <taxon>Fungi incertae sedis</taxon>
        <taxon>Mucoromycota</taxon>
        <taxon>Glomeromycotina</taxon>
        <taxon>Glomeromycetes</taxon>
        <taxon>Diversisporales</taxon>
        <taxon>Gigasporaceae</taxon>
        <taxon>Gigaspora</taxon>
    </lineage>
</organism>
<gene>
    <name evidence="1" type="ORF">C2G38_2171241</name>
</gene>
<comment type="caution">
    <text evidence="1">The sequence shown here is derived from an EMBL/GenBank/DDBJ whole genome shotgun (WGS) entry which is preliminary data.</text>
</comment>
<dbReference type="EMBL" id="QKWP01000261">
    <property type="protein sequence ID" value="RIB23458.1"/>
    <property type="molecule type" value="Genomic_DNA"/>
</dbReference>